<name>A0A136IUB7_9PEZI</name>
<evidence type="ECO:0000256" key="6">
    <source>
        <dbReference type="RuleBase" id="RU361277"/>
    </source>
</evidence>
<dbReference type="GO" id="GO:0008270">
    <property type="term" value="F:zinc ion binding"/>
    <property type="evidence" value="ECO:0007669"/>
    <property type="project" value="InterPro"/>
</dbReference>
<evidence type="ECO:0000259" key="8">
    <source>
        <dbReference type="SMART" id="SM00829"/>
    </source>
</evidence>
<dbReference type="InterPro" id="IPR011032">
    <property type="entry name" value="GroES-like_sf"/>
</dbReference>
<dbReference type="SMART" id="SM00829">
    <property type="entry name" value="PKS_ER"/>
    <property type="match status" value="1"/>
</dbReference>
<dbReference type="PANTHER" id="PTHR43350:SF2">
    <property type="entry name" value="GROES-LIKE ZINC-BINDING ALCOHOL DEHYDROGENASE FAMILY PROTEIN"/>
    <property type="match status" value="1"/>
</dbReference>
<dbReference type="InterPro" id="IPR013154">
    <property type="entry name" value="ADH-like_N"/>
</dbReference>
<feature type="region of interest" description="Disordered" evidence="7">
    <location>
        <begin position="368"/>
        <end position="397"/>
    </location>
</feature>
<feature type="compositionally biased region" description="Basic and acidic residues" evidence="7">
    <location>
        <begin position="379"/>
        <end position="389"/>
    </location>
</feature>
<evidence type="ECO:0000313" key="10">
    <source>
        <dbReference type="Proteomes" id="UP000070501"/>
    </source>
</evidence>
<dbReference type="SUPFAM" id="SSF51735">
    <property type="entry name" value="NAD(P)-binding Rossmann-fold domains"/>
    <property type="match status" value="1"/>
</dbReference>
<dbReference type="InterPro" id="IPR036291">
    <property type="entry name" value="NAD(P)-bd_dom_sf"/>
</dbReference>
<evidence type="ECO:0000256" key="5">
    <source>
        <dbReference type="ARBA" id="ARBA00023002"/>
    </source>
</evidence>
<evidence type="ECO:0000256" key="7">
    <source>
        <dbReference type="SAM" id="MobiDB-lite"/>
    </source>
</evidence>
<keyword evidence="4 6" id="KW-0862">Zinc</keyword>
<proteinExistence type="inferred from homology"/>
<dbReference type="PANTHER" id="PTHR43350">
    <property type="entry name" value="NAD-DEPENDENT ALCOHOL DEHYDROGENASE"/>
    <property type="match status" value="1"/>
</dbReference>
<dbReference type="CDD" id="cd08278">
    <property type="entry name" value="benzyl_alcohol_DH"/>
    <property type="match status" value="1"/>
</dbReference>
<dbReference type="PROSITE" id="PS00059">
    <property type="entry name" value="ADH_ZINC"/>
    <property type="match status" value="1"/>
</dbReference>
<sequence>MDSDARVETVAFVVDKPKSEFALVPVVFDPIRDDEYLVEMKFSGVCHTDILLQQGLFGDACQYPAIFGHEGAGIVRQVGKQVRQPALEVGDPVLLSFFTCNHCPSCLHGQPARCWNFIECNFSAKRYSDKSSHARLKDGRPVGAGFFGHSSFAKLSVVKDQCVVKYPYQDVENMGIYAGGGCGFQTGAGAILNLLKPKPEQALVIFGLGGVGLTAVMAAKLRGLQTVIAVDIVDFKLELARELGATHIINSTDTDPLAEIKRITTHGATYAIDCSGVPSVIELLIDCIHPFGVAGSIGDAPAGERISIDALKFMVEGKTFVGLVEGDSVPQKFLPELVDLHRAGKFPLDRLVSIYSSNNFEQALRDMEDGKVTSPKHPSHAEPEDELTRAHGCPHHV</sequence>
<dbReference type="InterPro" id="IPR002328">
    <property type="entry name" value="ADH_Zn_CS"/>
</dbReference>
<comment type="similarity">
    <text evidence="2 6">Belongs to the zinc-containing alcohol dehydrogenase family.</text>
</comment>
<gene>
    <name evidence="9" type="ORF">Micbo1qcDRAFT_213750</name>
</gene>
<dbReference type="InParanoid" id="A0A136IUB7"/>
<dbReference type="Pfam" id="PF08240">
    <property type="entry name" value="ADH_N"/>
    <property type="match status" value="1"/>
</dbReference>
<evidence type="ECO:0000256" key="3">
    <source>
        <dbReference type="ARBA" id="ARBA00022723"/>
    </source>
</evidence>
<dbReference type="Gene3D" id="3.40.50.720">
    <property type="entry name" value="NAD(P)-binding Rossmann-like Domain"/>
    <property type="match status" value="1"/>
</dbReference>
<dbReference type="STRING" id="196109.A0A136IUB7"/>
<dbReference type="InterPro" id="IPR020843">
    <property type="entry name" value="ER"/>
</dbReference>
<dbReference type="AlphaFoldDB" id="A0A136IUB7"/>
<evidence type="ECO:0000313" key="9">
    <source>
        <dbReference type="EMBL" id="KXJ88654.1"/>
    </source>
</evidence>
<dbReference type="FunFam" id="3.40.50.720:FF:000003">
    <property type="entry name" value="S-(hydroxymethyl)glutathione dehydrogenase"/>
    <property type="match status" value="1"/>
</dbReference>
<evidence type="ECO:0000256" key="4">
    <source>
        <dbReference type="ARBA" id="ARBA00022833"/>
    </source>
</evidence>
<comment type="cofactor">
    <cofactor evidence="1 6">
        <name>Zn(2+)</name>
        <dbReference type="ChEBI" id="CHEBI:29105"/>
    </cofactor>
</comment>
<evidence type="ECO:0000256" key="1">
    <source>
        <dbReference type="ARBA" id="ARBA00001947"/>
    </source>
</evidence>
<dbReference type="GO" id="GO:0016491">
    <property type="term" value="F:oxidoreductase activity"/>
    <property type="evidence" value="ECO:0007669"/>
    <property type="project" value="UniProtKB-KW"/>
</dbReference>
<dbReference type="OrthoDB" id="1560166at2759"/>
<keyword evidence="3 6" id="KW-0479">Metal-binding</keyword>
<keyword evidence="10" id="KW-1185">Reference proteome</keyword>
<dbReference type="EMBL" id="KQ964257">
    <property type="protein sequence ID" value="KXJ88654.1"/>
    <property type="molecule type" value="Genomic_DNA"/>
</dbReference>
<dbReference type="InterPro" id="IPR013149">
    <property type="entry name" value="ADH-like_C"/>
</dbReference>
<dbReference type="Proteomes" id="UP000070501">
    <property type="component" value="Unassembled WGS sequence"/>
</dbReference>
<reference evidence="10" key="1">
    <citation type="submission" date="2016-02" db="EMBL/GenBank/DDBJ databases">
        <title>Draft genome sequence of Microdochium bolleyi, a fungal endophyte of beachgrass.</title>
        <authorList>
            <consortium name="DOE Joint Genome Institute"/>
            <person name="David A.S."/>
            <person name="May G."/>
            <person name="Haridas S."/>
            <person name="Lim J."/>
            <person name="Wang M."/>
            <person name="Labutti K."/>
            <person name="Lipzen A."/>
            <person name="Barry K."/>
            <person name="Grigoriev I.V."/>
        </authorList>
    </citation>
    <scope>NUCLEOTIDE SEQUENCE [LARGE SCALE GENOMIC DNA]</scope>
    <source>
        <strain evidence="10">J235TASD1</strain>
    </source>
</reference>
<keyword evidence="5" id="KW-0560">Oxidoreductase</keyword>
<protein>
    <recommendedName>
        <fullName evidence="8">Enoyl reductase (ER) domain-containing protein</fullName>
    </recommendedName>
</protein>
<dbReference type="SUPFAM" id="SSF50129">
    <property type="entry name" value="GroES-like"/>
    <property type="match status" value="1"/>
</dbReference>
<dbReference type="Pfam" id="PF00107">
    <property type="entry name" value="ADH_zinc_N"/>
    <property type="match status" value="1"/>
</dbReference>
<feature type="domain" description="Enoyl reductase (ER)" evidence="8">
    <location>
        <begin position="18"/>
        <end position="373"/>
    </location>
</feature>
<evidence type="ECO:0000256" key="2">
    <source>
        <dbReference type="ARBA" id="ARBA00008072"/>
    </source>
</evidence>
<dbReference type="Gene3D" id="3.90.180.10">
    <property type="entry name" value="Medium-chain alcohol dehydrogenases, catalytic domain"/>
    <property type="match status" value="1"/>
</dbReference>
<accession>A0A136IUB7</accession>
<organism evidence="9 10">
    <name type="scientific">Microdochium bolleyi</name>
    <dbReference type="NCBI Taxonomy" id="196109"/>
    <lineage>
        <taxon>Eukaryota</taxon>
        <taxon>Fungi</taxon>
        <taxon>Dikarya</taxon>
        <taxon>Ascomycota</taxon>
        <taxon>Pezizomycotina</taxon>
        <taxon>Sordariomycetes</taxon>
        <taxon>Xylariomycetidae</taxon>
        <taxon>Xylariales</taxon>
        <taxon>Microdochiaceae</taxon>
        <taxon>Microdochium</taxon>
    </lineage>
</organism>